<dbReference type="Proteomes" id="UP000186817">
    <property type="component" value="Unassembled WGS sequence"/>
</dbReference>
<accession>A0A1Q9E285</accession>
<organism evidence="3 4">
    <name type="scientific">Symbiodinium microadriaticum</name>
    <name type="common">Dinoflagellate</name>
    <name type="synonym">Zooxanthella microadriatica</name>
    <dbReference type="NCBI Taxonomy" id="2951"/>
    <lineage>
        <taxon>Eukaryota</taxon>
        <taxon>Sar</taxon>
        <taxon>Alveolata</taxon>
        <taxon>Dinophyceae</taxon>
        <taxon>Suessiales</taxon>
        <taxon>Symbiodiniaceae</taxon>
        <taxon>Symbiodinium</taxon>
    </lineage>
</organism>
<keyword evidence="2" id="KW-1133">Transmembrane helix</keyword>
<reference evidence="3 4" key="1">
    <citation type="submission" date="2016-02" db="EMBL/GenBank/DDBJ databases">
        <title>Genome analysis of coral dinoflagellate symbionts highlights evolutionary adaptations to a symbiotic lifestyle.</title>
        <authorList>
            <person name="Aranda M."/>
            <person name="Li Y."/>
            <person name="Liew Y.J."/>
            <person name="Baumgarten S."/>
            <person name="Simakov O."/>
            <person name="Wilson M."/>
            <person name="Piel J."/>
            <person name="Ashoor H."/>
            <person name="Bougouffa S."/>
            <person name="Bajic V.B."/>
            <person name="Ryu T."/>
            <person name="Ravasi T."/>
            <person name="Bayer T."/>
            <person name="Micklem G."/>
            <person name="Kim H."/>
            <person name="Bhak J."/>
            <person name="Lajeunesse T.C."/>
            <person name="Voolstra C.R."/>
        </authorList>
    </citation>
    <scope>NUCLEOTIDE SEQUENCE [LARGE SCALE GENOMIC DNA]</scope>
    <source>
        <strain evidence="3 4">CCMP2467</strain>
    </source>
</reference>
<keyword evidence="4" id="KW-1185">Reference proteome</keyword>
<evidence type="ECO:0000256" key="1">
    <source>
        <dbReference type="SAM" id="MobiDB-lite"/>
    </source>
</evidence>
<feature type="transmembrane region" description="Helical" evidence="2">
    <location>
        <begin position="6"/>
        <end position="24"/>
    </location>
</feature>
<dbReference type="EMBL" id="LSRX01000289">
    <property type="protein sequence ID" value="OLQ01538.1"/>
    <property type="molecule type" value="Genomic_DNA"/>
</dbReference>
<dbReference type="OrthoDB" id="423729at2759"/>
<gene>
    <name evidence="3" type="ORF">AK812_SmicGene15731</name>
</gene>
<comment type="caution">
    <text evidence="3">The sequence shown here is derived from an EMBL/GenBank/DDBJ whole genome shotgun (WGS) entry which is preliminary data.</text>
</comment>
<proteinExistence type="predicted"/>
<evidence type="ECO:0000313" key="4">
    <source>
        <dbReference type="Proteomes" id="UP000186817"/>
    </source>
</evidence>
<feature type="compositionally biased region" description="Basic and acidic residues" evidence="1">
    <location>
        <begin position="218"/>
        <end position="228"/>
    </location>
</feature>
<keyword evidence="2" id="KW-0472">Membrane</keyword>
<dbReference type="AlphaFoldDB" id="A0A1Q9E285"/>
<sequence length="278" mass="30219">MESLRWLALLLSIVLLLQCIGSCLPSPLHRLERFTGNDLRTHFDVLVCMPSASVNVALFAMFYEDRSGAIPWAALAECAGALAALLVTERSRLARSPDVQEMARRHQFLIERRFGTLSKSTWPPVPHDLAARVHSFQMQTRAHGSLASEAQGAVRSTAGPPTAPSNVTDIFPEELDFNALATDLDVEEVPSPCDEGCDASPETLEDQSSGAPSEASDLAERAMDRDAAQHAQQMALEQYLDRGDLSVLPQGVQRTVRQLRADVSRQLQNGVSGASTSL</sequence>
<feature type="region of interest" description="Disordered" evidence="1">
    <location>
        <begin position="145"/>
        <end position="168"/>
    </location>
</feature>
<protein>
    <submittedName>
        <fullName evidence="3">Uncharacterized protein</fullName>
    </submittedName>
</protein>
<evidence type="ECO:0000256" key="2">
    <source>
        <dbReference type="SAM" id="Phobius"/>
    </source>
</evidence>
<name>A0A1Q9E285_SYMMI</name>
<evidence type="ECO:0000313" key="3">
    <source>
        <dbReference type="EMBL" id="OLQ01538.1"/>
    </source>
</evidence>
<feature type="region of interest" description="Disordered" evidence="1">
    <location>
        <begin position="189"/>
        <end position="229"/>
    </location>
</feature>
<keyword evidence="2" id="KW-0812">Transmembrane</keyword>